<dbReference type="Proteomes" id="UP000092460">
    <property type="component" value="Unassembled WGS sequence"/>
</dbReference>
<evidence type="ECO:0000313" key="1">
    <source>
        <dbReference type="EnsemblMetazoa" id="GPPI026220-PA"/>
    </source>
</evidence>
<accession>A0A1B0BD37</accession>
<name>A0A1B0BD37_9MUSC</name>
<organism evidence="1 2">
    <name type="scientific">Glossina palpalis gambiensis</name>
    <dbReference type="NCBI Taxonomy" id="67801"/>
    <lineage>
        <taxon>Eukaryota</taxon>
        <taxon>Metazoa</taxon>
        <taxon>Ecdysozoa</taxon>
        <taxon>Arthropoda</taxon>
        <taxon>Hexapoda</taxon>
        <taxon>Insecta</taxon>
        <taxon>Pterygota</taxon>
        <taxon>Neoptera</taxon>
        <taxon>Endopterygota</taxon>
        <taxon>Diptera</taxon>
        <taxon>Brachycera</taxon>
        <taxon>Muscomorpha</taxon>
        <taxon>Hippoboscoidea</taxon>
        <taxon>Glossinidae</taxon>
        <taxon>Glossina</taxon>
    </lineage>
</organism>
<keyword evidence="2" id="KW-1185">Reference proteome</keyword>
<dbReference type="VEuPathDB" id="VectorBase:GPPI026220"/>
<evidence type="ECO:0000313" key="2">
    <source>
        <dbReference type="Proteomes" id="UP000092460"/>
    </source>
</evidence>
<reference evidence="2" key="1">
    <citation type="submission" date="2015-01" db="EMBL/GenBank/DDBJ databases">
        <authorList>
            <person name="Aksoy S."/>
            <person name="Warren W."/>
            <person name="Wilson R.K."/>
        </authorList>
    </citation>
    <scope>NUCLEOTIDE SEQUENCE [LARGE SCALE GENOMIC DNA]</scope>
    <source>
        <strain evidence="2">IAEA</strain>
    </source>
</reference>
<dbReference type="AlphaFoldDB" id="A0A1B0BD37"/>
<sequence>MYEYKILLNMKKELPFGIGFLIFLVFLSEWRRGRPEDVDLWDRPDPLNGPRKDLYQDLDKIYITSMQTSSTSFKSSPPSDVGVELCDLLHSSSILCSCSLSMAVKESASAKLSTAMARNTFNRKYTKGKYASMSAYTVVHNGIPVFAS</sequence>
<proteinExistence type="predicted"/>
<protein>
    <submittedName>
        <fullName evidence="1">Uncharacterized protein</fullName>
    </submittedName>
</protein>
<reference evidence="1" key="2">
    <citation type="submission" date="2020-05" db="UniProtKB">
        <authorList>
            <consortium name="EnsemblMetazoa"/>
        </authorList>
    </citation>
    <scope>IDENTIFICATION</scope>
    <source>
        <strain evidence="1">IAEA</strain>
    </source>
</reference>
<dbReference type="EMBL" id="JXJN01012273">
    <property type="status" value="NOT_ANNOTATED_CDS"/>
    <property type="molecule type" value="Genomic_DNA"/>
</dbReference>
<dbReference type="EnsemblMetazoa" id="GPPI026220-RA">
    <property type="protein sequence ID" value="GPPI026220-PA"/>
    <property type="gene ID" value="GPPI026220"/>
</dbReference>